<dbReference type="PROSITE" id="PS50943">
    <property type="entry name" value="HTH_CROC1"/>
    <property type="match status" value="1"/>
</dbReference>
<organism evidence="2 3">
    <name type="scientific">Dulcicalothrix desertica PCC 7102</name>
    <dbReference type="NCBI Taxonomy" id="232991"/>
    <lineage>
        <taxon>Bacteria</taxon>
        <taxon>Bacillati</taxon>
        <taxon>Cyanobacteriota</taxon>
        <taxon>Cyanophyceae</taxon>
        <taxon>Nostocales</taxon>
        <taxon>Calotrichaceae</taxon>
        <taxon>Dulcicalothrix</taxon>
    </lineage>
</organism>
<keyword evidence="3" id="KW-1185">Reference proteome</keyword>
<comment type="caution">
    <text evidence="2">The sequence shown here is derived from an EMBL/GenBank/DDBJ whole genome shotgun (WGS) entry which is preliminary data.</text>
</comment>
<reference evidence="2" key="2">
    <citation type="journal article" date="2019" name="Genome Biol. Evol.">
        <title>Day and night: Metabolic profiles and evolutionary relationships of six axenic non-marine cyanobacteria.</title>
        <authorList>
            <person name="Will S.E."/>
            <person name="Henke P."/>
            <person name="Boedeker C."/>
            <person name="Huang S."/>
            <person name="Brinkmann H."/>
            <person name="Rohde M."/>
            <person name="Jarek M."/>
            <person name="Friedl T."/>
            <person name="Seufert S."/>
            <person name="Schumacher M."/>
            <person name="Overmann J."/>
            <person name="Neumann-Schaal M."/>
            <person name="Petersen J."/>
        </authorList>
    </citation>
    <scope>NUCLEOTIDE SEQUENCE [LARGE SCALE GENOMIC DNA]</scope>
    <source>
        <strain evidence="2">PCC 7102</strain>
    </source>
</reference>
<reference evidence="2" key="1">
    <citation type="submission" date="2018-12" db="EMBL/GenBank/DDBJ databases">
        <authorList>
            <person name="Will S."/>
            <person name="Neumann-Schaal M."/>
            <person name="Henke P."/>
        </authorList>
    </citation>
    <scope>NUCLEOTIDE SEQUENCE</scope>
    <source>
        <strain evidence="2">PCC 7102</strain>
    </source>
</reference>
<evidence type="ECO:0000313" key="3">
    <source>
        <dbReference type="Proteomes" id="UP000271624"/>
    </source>
</evidence>
<dbReference type="OrthoDB" id="465980at2"/>
<dbReference type="AlphaFoldDB" id="A0A3S1AIS9"/>
<dbReference type="Proteomes" id="UP000271624">
    <property type="component" value="Unassembled WGS sequence"/>
</dbReference>
<dbReference type="Pfam" id="PF01381">
    <property type="entry name" value="HTH_3"/>
    <property type="match status" value="1"/>
</dbReference>
<evidence type="ECO:0000259" key="1">
    <source>
        <dbReference type="PROSITE" id="PS50943"/>
    </source>
</evidence>
<protein>
    <recommendedName>
        <fullName evidence="1">HTH cro/C1-type domain-containing protein</fullName>
    </recommendedName>
</protein>
<dbReference type="GO" id="GO:0003677">
    <property type="term" value="F:DNA binding"/>
    <property type="evidence" value="ECO:0007669"/>
    <property type="project" value="InterPro"/>
</dbReference>
<dbReference type="SUPFAM" id="SSF47413">
    <property type="entry name" value="lambda repressor-like DNA-binding domains"/>
    <property type="match status" value="1"/>
</dbReference>
<gene>
    <name evidence="2" type="ORF">DSM106972_097310</name>
</gene>
<sequence length="75" mass="8524">MEKIYVSKVADLRKLKNLTQRQLALLVGVDTSTIRNWEKDRDGTKTFVKIAKLCKVLDCSPKDLFGIQDILGNET</sequence>
<dbReference type="InterPro" id="IPR010982">
    <property type="entry name" value="Lambda_DNA-bd_dom_sf"/>
</dbReference>
<proteinExistence type="predicted"/>
<evidence type="ECO:0000313" key="2">
    <source>
        <dbReference type="EMBL" id="RUS93137.1"/>
    </source>
</evidence>
<name>A0A3S1AIS9_9CYAN</name>
<dbReference type="RefSeq" id="WP_127087624.1">
    <property type="nucleotide sequence ID" value="NZ_RSCL01000063.1"/>
</dbReference>
<feature type="domain" description="HTH cro/C1-type" evidence="1">
    <location>
        <begin position="9"/>
        <end position="64"/>
    </location>
</feature>
<accession>A0A3S1AIS9</accession>
<dbReference type="EMBL" id="RSCL01000063">
    <property type="protein sequence ID" value="RUS93137.1"/>
    <property type="molecule type" value="Genomic_DNA"/>
</dbReference>
<dbReference type="SMART" id="SM00530">
    <property type="entry name" value="HTH_XRE"/>
    <property type="match status" value="1"/>
</dbReference>
<dbReference type="InterPro" id="IPR001387">
    <property type="entry name" value="Cro/C1-type_HTH"/>
</dbReference>
<dbReference type="Gene3D" id="1.10.260.40">
    <property type="entry name" value="lambda repressor-like DNA-binding domains"/>
    <property type="match status" value="1"/>
</dbReference>
<dbReference type="CDD" id="cd00093">
    <property type="entry name" value="HTH_XRE"/>
    <property type="match status" value="1"/>
</dbReference>